<reference evidence="2" key="2">
    <citation type="submission" date="2025-08" db="UniProtKB">
        <authorList>
            <consortium name="RefSeq"/>
        </authorList>
    </citation>
    <scope>IDENTIFICATION</scope>
    <source>
        <tissue evidence="2">Leaf</tissue>
    </source>
</reference>
<organism evidence="1 2">
    <name type="scientific">Nicotiana tabacum</name>
    <name type="common">Common tobacco</name>
    <dbReference type="NCBI Taxonomy" id="4097"/>
    <lineage>
        <taxon>Eukaryota</taxon>
        <taxon>Viridiplantae</taxon>
        <taxon>Streptophyta</taxon>
        <taxon>Embryophyta</taxon>
        <taxon>Tracheophyta</taxon>
        <taxon>Spermatophyta</taxon>
        <taxon>Magnoliopsida</taxon>
        <taxon>eudicotyledons</taxon>
        <taxon>Gunneridae</taxon>
        <taxon>Pentapetalae</taxon>
        <taxon>asterids</taxon>
        <taxon>lamiids</taxon>
        <taxon>Solanales</taxon>
        <taxon>Solanaceae</taxon>
        <taxon>Nicotianoideae</taxon>
        <taxon>Nicotianeae</taxon>
        <taxon>Nicotiana</taxon>
    </lineage>
</organism>
<evidence type="ECO:0000313" key="1">
    <source>
        <dbReference type="Proteomes" id="UP000790787"/>
    </source>
</evidence>
<accession>A0AC58T8P4</accession>
<dbReference type="RefSeq" id="XP_075093603.1">
    <property type="nucleotide sequence ID" value="XM_075237502.1"/>
</dbReference>
<name>A0AC58T8P4_TOBAC</name>
<protein>
    <submittedName>
        <fullName evidence="2">Protein NLP7-like</fullName>
    </submittedName>
</protein>
<reference evidence="1" key="1">
    <citation type="journal article" date="2014" name="Nat. Commun.">
        <title>The tobacco genome sequence and its comparison with those of tomato and potato.</title>
        <authorList>
            <person name="Sierro N."/>
            <person name="Battey J.N."/>
            <person name="Ouadi S."/>
            <person name="Bakaher N."/>
            <person name="Bovet L."/>
            <person name="Willig A."/>
            <person name="Goepfert S."/>
            <person name="Peitsch M.C."/>
            <person name="Ivanov N.V."/>
        </authorList>
    </citation>
    <scope>NUCLEOTIDE SEQUENCE [LARGE SCALE GENOMIC DNA]</scope>
</reference>
<evidence type="ECO:0000313" key="2">
    <source>
        <dbReference type="RefSeq" id="XP_075093603.1"/>
    </source>
</evidence>
<dbReference type="Proteomes" id="UP000790787">
    <property type="component" value="Chromosome 18"/>
</dbReference>
<gene>
    <name evidence="2" type="primary">LOC142161707</name>
</gene>
<proteinExistence type="predicted"/>
<sequence length="325" mass="36982">MAGRNEAFRICGSVSEALSYMPCPLQYTEPNTKNDLWVFWSQHNNEFPSVFPSTADTTIYHDSIKEKIASALKNAYISDNFGCWLVQFWAPVTTKDQVFLTTCDLPFGLTKLHEGLCFYRSECLKFRIPIVTDCSENEYRLGPTERVFKHGLPKMSPDISRYSVADFPQHGSALIAGLGNYLAVPVFEPLSNERAGVLEIIGDKKGSFSQDFVQMVYEMLNKVDLRSSNIYGHPDKKGLESENLDGSFDVLEWWKDKQKHYPVLSRMARDILSVQASTVASESAFSQARLQIGDHRASMRENLEKSVLFRDWIRSERRNFGLAES</sequence>
<keyword evidence="1" id="KW-1185">Reference proteome</keyword>